<evidence type="ECO:0000256" key="1">
    <source>
        <dbReference type="SAM" id="Phobius"/>
    </source>
</evidence>
<gene>
    <name evidence="2" type="ORF">QQ020_23465</name>
</gene>
<feature type="transmembrane region" description="Helical" evidence="1">
    <location>
        <begin position="7"/>
        <end position="30"/>
    </location>
</feature>
<evidence type="ECO:0000313" key="3">
    <source>
        <dbReference type="Proteomes" id="UP001172083"/>
    </source>
</evidence>
<accession>A0ABT8LE60</accession>
<name>A0ABT8LE60_9BACT</name>
<comment type="caution">
    <text evidence="2">The sequence shown here is derived from an EMBL/GenBank/DDBJ whole genome shotgun (WGS) entry which is preliminary data.</text>
</comment>
<keyword evidence="1" id="KW-1133">Transmembrane helix</keyword>
<keyword evidence="1" id="KW-0812">Transmembrane</keyword>
<proteinExistence type="predicted"/>
<protein>
    <submittedName>
        <fullName evidence="2">Uncharacterized protein</fullName>
    </submittedName>
</protein>
<evidence type="ECO:0000313" key="2">
    <source>
        <dbReference type="EMBL" id="MDN5215060.1"/>
    </source>
</evidence>
<dbReference type="Proteomes" id="UP001172083">
    <property type="component" value="Unassembled WGS sequence"/>
</dbReference>
<organism evidence="2 3">
    <name type="scientific">Agaribacillus aureus</name>
    <dbReference type="NCBI Taxonomy" id="3051825"/>
    <lineage>
        <taxon>Bacteria</taxon>
        <taxon>Pseudomonadati</taxon>
        <taxon>Bacteroidota</taxon>
        <taxon>Cytophagia</taxon>
        <taxon>Cytophagales</taxon>
        <taxon>Splendidivirgaceae</taxon>
        <taxon>Agaribacillus</taxon>
    </lineage>
</organism>
<dbReference type="RefSeq" id="WP_346760399.1">
    <property type="nucleotide sequence ID" value="NZ_JAUJEB010000006.1"/>
</dbReference>
<feature type="transmembrane region" description="Helical" evidence="1">
    <location>
        <begin position="60"/>
        <end position="80"/>
    </location>
</feature>
<keyword evidence="1" id="KW-0472">Membrane</keyword>
<sequence>MLKTGSIIITIWSSLNFLPALYVVIGILFLGKHPPGLYAILNEENIKSLSPEILATVDSIGLFANLSVVALNLLILIAIWKGLNQRILWVFWALLAAIAFAILAGVAADYAVGYAFPEVNIVSTLILVTGFIFSAIGLFRPLPDGSVP</sequence>
<keyword evidence="3" id="KW-1185">Reference proteome</keyword>
<reference evidence="2" key="1">
    <citation type="submission" date="2023-06" db="EMBL/GenBank/DDBJ databases">
        <title>Genomic of Agaribacillus aureum.</title>
        <authorList>
            <person name="Wang G."/>
        </authorList>
    </citation>
    <scope>NUCLEOTIDE SEQUENCE</scope>
    <source>
        <strain evidence="2">BMA12</strain>
    </source>
</reference>
<feature type="transmembrane region" description="Helical" evidence="1">
    <location>
        <begin position="87"/>
        <end position="107"/>
    </location>
</feature>
<feature type="transmembrane region" description="Helical" evidence="1">
    <location>
        <begin position="119"/>
        <end position="139"/>
    </location>
</feature>
<dbReference type="EMBL" id="JAUJEB010000006">
    <property type="protein sequence ID" value="MDN5215060.1"/>
    <property type="molecule type" value="Genomic_DNA"/>
</dbReference>